<evidence type="ECO:0000256" key="5">
    <source>
        <dbReference type="ARBA" id="ARBA00023004"/>
    </source>
</evidence>
<dbReference type="GO" id="GO:0005886">
    <property type="term" value="C:plasma membrane"/>
    <property type="evidence" value="ECO:0007669"/>
    <property type="project" value="UniProtKB-SubCell"/>
</dbReference>
<feature type="binding site" evidence="8">
    <location>
        <position position="87"/>
    </location>
    <ligand>
        <name>Fe cation</name>
        <dbReference type="ChEBI" id="CHEBI:24875"/>
        <label>2</label>
    </ligand>
</feature>
<feature type="binding site" evidence="8">
    <location>
        <position position="174"/>
    </location>
    <ligand>
        <name>Fe cation</name>
        <dbReference type="ChEBI" id="CHEBI:24875"/>
        <label>2</label>
    </ligand>
</feature>
<dbReference type="GO" id="GO:0006744">
    <property type="term" value="P:ubiquinone biosynthetic process"/>
    <property type="evidence" value="ECO:0007669"/>
    <property type="project" value="UniProtKB-UniRule"/>
</dbReference>
<dbReference type="InterPro" id="IPR011566">
    <property type="entry name" value="Ubq_synth_Coq7"/>
</dbReference>
<dbReference type="SUPFAM" id="SSF47240">
    <property type="entry name" value="Ferritin-like"/>
    <property type="match status" value="1"/>
</dbReference>
<proteinExistence type="inferred from homology"/>
<evidence type="ECO:0000313" key="10">
    <source>
        <dbReference type="EMBL" id="AIW60950.1"/>
    </source>
</evidence>
<feature type="binding site" evidence="8">
    <location>
        <position position="171"/>
    </location>
    <ligand>
        <name>Fe cation</name>
        <dbReference type="ChEBI" id="CHEBI:24875"/>
        <label>1</label>
    </ligand>
</feature>
<sequence length="210" mass="22720">MSHPNPTLPAHLLSPRPLADGPAIDATDVPASARPRRLPGDPAPSLERMIRVDQAGEYGAVRIYTGQSAVLGKGDKGPMLRHMTEQEQVHLDTFNRLARERGVRPTLLQPVWHLAGWALGAGTAALGSRAAMACTVAVEEVIDQHYAEQAEQLGPEEAPLKATIEQFRAEELEHRDIGLAHEAELATGYPVLSALIKAGSRTAIWLSQRI</sequence>
<evidence type="ECO:0000256" key="1">
    <source>
        <dbReference type="ARBA" id="ARBA00004749"/>
    </source>
</evidence>
<dbReference type="EMBL" id="KM679408">
    <property type="protein sequence ID" value="AIW60950.1"/>
    <property type="molecule type" value="Genomic_DNA"/>
</dbReference>
<keyword evidence="2 8" id="KW-0831">Ubiquinone biosynthesis</keyword>
<dbReference type="CDD" id="cd01042">
    <property type="entry name" value="DMQH"/>
    <property type="match status" value="1"/>
</dbReference>
<evidence type="ECO:0000256" key="4">
    <source>
        <dbReference type="ARBA" id="ARBA00023002"/>
    </source>
</evidence>
<comment type="function">
    <text evidence="8">Catalyzes the hydroxylation of 2-nonaprenyl-3-methyl-6-methoxy-1,4-benzoquinol during ubiquinone biosynthesis.</text>
</comment>
<keyword evidence="5 8" id="KW-0408">Iron</keyword>
<comment type="subcellular location">
    <subcellularLocation>
        <location evidence="8">Cell membrane</location>
        <topology evidence="8">Peripheral membrane protein</topology>
    </subcellularLocation>
</comment>
<dbReference type="InterPro" id="IPR009078">
    <property type="entry name" value="Ferritin-like_SF"/>
</dbReference>
<evidence type="ECO:0000256" key="9">
    <source>
        <dbReference type="SAM" id="MobiDB-lite"/>
    </source>
</evidence>
<keyword evidence="4 8" id="KW-0560">Oxidoreductase</keyword>
<evidence type="ECO:0000256" key="3">
    <source>
        <dbReference type="ARBA" id="ARBA00022723"/>
    </source>
</evidence>
<keyword evidence="8" id="KW-1003">Cell membrane</keyword>
<evidence type="ECO:0000256" key="7">
    <source>
        <dbReference type="ARBA" id="ARBA00023136"/>
    </source>
</evidence>
<comment type="pathway">
    <text evidence="1 8">Cofactor biosynthesis; ubiquinone biosynthesis.</text>
</comment>
<keyword evidence="10" id="KW-0830">Ubiquinone</keyword>
<feature type="binding site" evidence="8">
    <location>
        <position position="87"/>
    </location>
    <ligand>
        <name>Fe cation</name>
        <dbReference type="ChEBI" id="CHEBI:24875"/>
        <label>1</label>
    </ligand>
</feature>
<reference evidence="10" key="1">
    <citation type="submission" date="2014-09" db="EMBL/GenBank/DDBJ databases">
        <title>Azospirillum taihuensis sp. nov., a nitrogen-fixing bacterium isolated from cyanobacterial aggregates in a eutrophic Lake.</title>
        <authorList>
            <person name="Cai H."/>
            <person name="Jiang H."/>
        </authorList>
    </citation>
    <scope>NUCLEOTIDE SEQUENCE</scope>
    <source>
        <strain evidence="10">TH16</strain>
    </source>
</reference>
<name>A0A0A0V0Y6_9PROT</name>
<dbReference type="AlphaFoldDB" id="A0A0A0V0Y6"/>
<keyword evidence="7 8" id="KW-0472">Membrane</keyword>
<comment type="catalytic activity">
    <reaction evidence="8">
        <text>a 5-methoxy-2-methyl-3-(all-trans-polyprenyl)benzene-1,4-diol + AH2 + O2 = a 3-demethylubiquinol + A + H2O</text>
        <dbReference type="Rhea" id="RHEA:50908"/>
        <dbReference type="Rhea" id="RHEA-COMP:10859"/>
        <dbReference type="Rhea" id="RHEA-COMP:10914"/>
        <dbReference type="ChEBI" id="CHEBI:13193"/>
        <dbReference type="ChEBI" id="CHEBI:15377"/>
        <dbReference type="ChEBI" id="CHEBI:15379"/>
        <dbReference type="ChEBI" id="CHEBI:17499"/>
        <dbReference type="ChEBI" id="CHEBI:84167"/>
        <dbReference type="ChEBI" id="CHEBI:84422"/>
        <dbReference type="EC" id="1.14.99.60"/>
    </reaction>
</comment>
<dbReference type="PANTHER" id="PTHR11237:SF4">
    <property type="entry name" value="5-DEMETHOXYUBIQUINONE HYDROXYLASE, MITOCHONDRIAL"/>
    <property type="match status" value="1"/>
</dbReference>
<feature type="binding site" evidence="8">
    <location>
        <position position="171"/>
    </location>
    <ligand>
        <name>Fe cation</name>
        <dbReference type="ChEBI" id="CHEBI:24875"/>
        <label>2</label>
    </ligand>
</feature>
<dbReference type="HAMAP" id="MF_01658">
    <property type="entry name" value="COQ7"/>
    <property type="match status" value="1"/>
</dbReference>
<dbReference type="InterPro" id="IPR012347">
    <property type="entry name" value="Ferritin-like"/>
</dbReference>
<comment type="cofactor">
    <cofactor evidence="8">
        <name>Fe cation</name>
        <dbReference type="ChEBI" id="CHEBI:24875"/>
    </cofactor>
    <text evidence="8">Binds 2 iron ions per subunit.</text>
</comment>
<dbReference type="PANTHER" id="PTHR11237">
    <property type="entry name" value="COENZYME Q10 BIOSYNTHESIS PROTEIN 7"/>
    <property type="match status" value="1"/>
</dbReference>
<feature type="binding site" evidence="8">
    <location>
        <position position="57"/>
    </location>
    <ligand>
        <name>Fe cation</name>
        <dbReference type="ChEBI" id="CHEBI:24875"/>
        <label>1</label>
    </ligand>
</feature>
<protein>
    <recommendedName>
        <fullName evidence="8">3-demethoxyubiquinol 3-hydroxylase</fullName>
        <shortName evidence="8">DMQ hydroxylase</shortName>
        <ecNumber evidence="8">1.14.99.60</ecNumber>
    </recommendedName>
    <alternativeName>
        <fullName evidence="8">2-nonaprenyl-3-methyl-6-methoxy-1,4-benzoquinol hydroxylase</fullName>
    </alternativeName>
</protein>
<dbReference type="Gene3D" id="1.20.1260.10">
    <property type="match status" value="1"/>
</dbReference>
<keyword evidence="3 8" id="KW-0479">Metal-binding</keyword>
<dbReference type="GO" id="GO:0008682">
    <property type="term" value="F:3-demethoxyubiquinol 3-hydroxylase activity"/>
    <property type="evidence" value="ECO:0007669"/>
    <property type="project" value="UniProtKB-EC"/>
</dbReference>
<feature type="region of interest" description="Disordered" evidence="9">
    <location>
        <begin position="1"/>
        <end position="44"/>
    </location>
</feature>
<dbReference type="GO" id="GO:0046872">
    <property type="term" value="F:metal ion binding"/>
    <property type="evidence" value="ECO:0007669"/>
    <property type="project" value="UniProtKB-KW"/>
</dbReference>
<keyword evidence="6 8" id="KW-0503">Monooxygenase</keyword>
<dbReference type="Pfam" id="PF03232">
    <property type="entry name" value="COQ7"/>
    <property type="match status" value="1"/>
</dbReference>
<gene>
    <name evidence="10" type="primary">ubiB</name>
    <name evidence="8" type="synonym">coq7</name>
</gene>
<dbReference type="UniPathway" id="UPA00232"/>
<evidence type="ECO:0000256" key="6">
    <source>
        <dbReference type="ARBA" id="ARBA00023033"/>
    </source>
</evidence>
<evidence type="ECO:0000256" key="2">
    <source>
        <dbReference type="ARBA" id="ARBA00022688"/>
    </source>
</evidence>
<feature type="binding site" evidence="8">
    <location>
        <position position="90"/>
    </location>
    <ligand>
        <name>Fe cation</name>
        <dbReference type="ChEBI" id="CHEBI:24875"/>
        <label>1</label>
    </ligand>
</feature>
<dbReference type="EC" id="1.14.99.60" evidence="8"/>
<comment type="similarity">
    <text evidence="8">Belongs to the COQ7 family.</text>
</comment>
<feature type="binding site" evidence="8">
    <location>
        <position position="139"/>
    </location>
    <ligand>
        <name>Fe cation</name>
        <dbReference type="ChEBI" id="CHEBI:24875"/>
        <label>2</label>
    </ligand>
</feature>
<evidence type="ECO:0000256" key="8">
    <source>
        <dbReference type="HAMAP-Rule" id="MF_01658"/>
    </source>
</evidence>
<accession>A0A0A0V0Y6</accession>
<organism evidence="10">
    <name type="scientific">Azospirillum sp. TH16</name>
    <dbReference type="NCBI Taxonomy" id="1551543"/>
    <lineage>
        <taxon>Bacteria</taxon>
        <taxon>Pseudomonadati</taxon>
        <taxon>Pseudomonadota</taxon>
        <taxon>Alphaproteobacteria</taxon>
        <taxon>Rhodospirillales</taxon>
        <taxon>Azospirillaceae</taxon>
        <taxon>Azospirillum</taxon>
    </lineage>
</organism>